<keyword evidence="3 5" id="KW-0456">Lyase</keyword>
<evidence type="ECO:0000259" key="4">
    <source>
        <dbReference type="Pfam" id="PF03328"/>
    </source>
</evidence>
<dbReference type="Gene3D" id="3.20.20.60">
    <property type="entry name" value="Phosphoenolpyruvate-binding domains"/>
    <property type="match status" value="1"/>
</dbReference>
<accession>A0A1J5SV92</accession>
<dbReference type="InterPro" id="IPR050251">
    <property type="entry name" value="HpcH-HpaI_aldolase"/>
</dbReference>
<dbReference type="GO" id="GO:0005737">
    <property type="term" value="C:cytoplasm"/>
    <property type="evidence" value="ECO:0007669"/>
    <property type="project" value="TreeGrafter"/>
</dbReference>
<dbReference type="Pfam" id="PF03328">
    <property type="entry name" value="HpcH_HpaI"/>
    <property type="match status" value="1"/>
</dbReference>
<feature type="domain" description="HpcH/HpaI aldolase/citrate lyase" evidence="4">
    <location>
        <begin position="30"/>
        <end position="281"/>
    </location>
</feature>
<evidence type="ECO:0000313" key="5">
    <source>
        <dbReference type="EMBL" id="OIR03958.1"/>
    </source>
</evidence>
<dbReference type="EC" id="4.1.2.20" evidence="5"/>
<dbReference type="SUPFAM" id="SSF51621">
    <property type="entry name" value="Phosphoenolpyruvate/pyruvate domain"/>
    <property type="match status" value="1"/>
</dbReference>
<organism evidence="5">
    <name type="scientific">mine drainage metagenome</name>
    <dbReference type="NCBI Taxonomy" id="410659"/>
    <lineage>
        <taxon>unclassified sequences</taxon>
        <taxon>metagenomes</taxon>
        <taxon>ecological metagenomes</taxon>
    </lineage>
</organism>
<dbReference type="AlphaFoldDB" id="A0A1J5SV92"/>
<evidence type="ECO:0000256" key="2">
    <source>
        <dbReference type="ARBA" id="ARBA00022723"/>
    </source>
</evidence>
<dbReference type="EMBL" id="MLJW01000061">
    <property type="protein sequence ID" value="OIR03958.1"/>
    <property type="molecule type" value="Genomic_DNA"/>
</dbReference>
<keyword evidence="2" id="KW-0479">Metal-binding</keyword>
<evidence type="ECO:0000256" key="1">
    <source>
        <dbReference type="ARBA" id="ARBA00005568"/>
    </source>
</evidence>
<name>A0A1J5SV92_9ZZZZ</name>
<protein>
    <submittedName>
        <fullName evidence="5">5-keto-4-deoxy-D-glucarate aldolase</fullName>
        <ecNumber evidence="5">4.1.2.20</ecNumber>
    </submittedName>
</protein>
<dbReference type="PANTHER" id="PTHR30502:SF0">
    <property type="entry name" value="PHOSPHOENOLPYRUVATE CARBOXYLASE FAMILY PROTEIN"/>
    <property type="match status" value="1"/>
</dbReference>
<dbReference type="InterPro" id="IPR040442">
    <property type="entry name" value="Pyrv_kinase-like_dom_sf"/>
</dbReference>
<reference evidence="5" key="1">
    <citation type="submission" date="2016-10" db="EMBL/GenBank/DDBJ databases">
        <title>Sequence of Gallionella enrichment culture.</title>
        <authorList>
            <person name="Poehlein A."/>
            <person name="Muehling M."/>
            <person name="Daniel R."/>
        </authorList>
    </citation>
    <scope>NUCLEOTIDE SEQUENCE</scope>
</reference>
<proteinExistence type="inferred from homology"/>
<sequence length="295" mass="32280">MKTKFTTIARGGNVRLNKLIDLRLAGRPAFGVFSSNLAPRTAAALASAPLDFVIVDLEHSPFDPTRLETYLLAMTDKRRILEKGTLQPDVVPLVRLPVSGREQLLYVVKQVLDLGPLGLIVPQVESADEARWFVQASRYPQRGGVADFEPEGIRGVGYGWPARQWGLSGEEYARRADLWPLDPEGELVLWTMIETRRGLDHCEEIARTPGVHGLFIGPSDLAFSLGVPLGDPAVERAIRRIARACRKAGVALGTLATADEVPRRLRQGFGFLALGSDTGLTADVAEALRRARNRG</sequence>
<comment type="caution">
    <text evidence="5">The sequence shown here is derived from an EMBL/GenBank/DDBJ whole genome shotgun (WGS) entry which is preliminary data.</text>
</comment>
<dbReference type="GO" id="GO:0046872">
    <property type="term" value="F:metal ion binding"/>
    <property type="evidence" value="ECO:0007669"/>
    <property type="project" value="UniProtKB-KW"/>
</dbReference>
<gene>
    <name evidence="5" type="primary">garL_1</name>
    <name evidence="5" type="ORF">GALL_138950</name>
</gene>
<dbReference type="InterPro" id="IPR015813">
    <property type="entry name" value="Pyrv/PenolPyrv_kinase-like_dom"/>
</dbReference>
<dbReference type="InterPro" id="IPR005000">
    <property type="entry name" value="Aldolase/citrate-lyase_domain"/>
</dbReference>
<comment type="similarity">
    <text evidence="1">Belongs to the HpcH/HpaI aldolase family.</text>
</comment>
<dbReference type="PANTHER" id="PTHR30502">
    <property type="entry name" value="2-KETO-3-DEOXY-L-RHAMNONATE ALDOLASE"/>
    <property type="match status" value="1"/>
</dbReference>
<dbReference type="GO" id="GO:0008672">
    <property type="term" value="F:2-dehydro-3-deoxyglucarate aldolase activity"/>
    <property type="evidence" value="ECO:0007669"/>
    <property type="project" value="UniProtKB-EC"/>
</dbReference>
<evidence type="ECO:0000256" key="3">
    <source>
        <dbReference type="ARBA" id="ARBA00023239"/>
    </source>
</evidence>